<evidence type="ECO:0000256" key="1">
    <source>
        <dbReference type="SAM" id="SignalP"/>
    </source>
</evidence>
<comment type="caution">
    <text evidence="2">The sequence shown here is derived from an EMBL/GenBank/DDBJ whole genome shotgun (WGS) entry which is preliminary data.</text>
</comment>
<evidence type="ECO:0000313" key="3">
    <source>
        <dbReference type="Proteomes" id="UP000582837"/>
    </source>
</evidence>
<organism evidence="2 3">
    <name type="scientific">Longimicrobium terrae</name>
    <dbReference type="NCBI Taxonomy" id="1639882"/>
    <lineage>
        <taxon>Bacteria</taxon>
        <taxon>Pseudomonadati</taxon>
        <taxon>Gemmatimonadota</taxon>
        <taxon>Longimicrobiia</taxon>
        <taxon>Longimicrobiales</taxon>
        <taxon>Longimicrobiaceae</taxon>
        <taxon>Longimicrobium</taxon>
    </lineage>
</organism>
<dbReference type="EMBL" id="JACHIA010000024">
    <property type="protein sequence ID" value="MBB6073395.1"/>
    <property type="molecule type" value="Genomic_DNA"/>
</dbReference>
<gene>
    <name evidence="2" type="ORF">HNQ61_005062</name>
</gene>
<proteinExistence type="predicted"/>
<dbReference type="AlphaFoldDB" id="A0A841H588"/>
<dbReference type="RefSeq" id="WP_170039170.1">
    <property type="nucleotide sequence ID" value="NZ_JABDTL010000002.1"/>
</dbReference>
<keyword evidence="3" id="KW-1185">Reference proteome</keyword>
<evidence type="ECO:0000313" key="2">
    <source>
        <dbReference type="EMBL" id="MBB6073395.1"/>
    </source>
</evidence>
<sequence>MKLLRLLLPALLAATPAAAQRAALFGVYDPDSFVEGNATRFIGCHDGRQFHYAGCPVRVDTLRAGDELPGADAEGRFATVRVEQVHAFTGDLYEAPYSVSVRESAGPVARAPLLFWQAHPTVQLLATHAVALDAAALALLRAEAVRLHGRAELLRAPGDRADSLVLAVPSARGVDGEGRVAVYWPAALAYGEDRDRRASFFFVYDPGSRRVISGLFGHPEWAPLPDRETVSAVEPLLFFRVGGDGRTYILARDNGPWEHIGFGVFDLRSGDRVLRSR</sequence>
<protein>
    <submittedName>
        <fullName evidence="2">Uncharacterized protein</fullName>
    </submittedName>
</protein>
<keyword evidence="1" id="KW-0732">Signal</keyword>
<dbReference type="Proteomes" id="UP000582837">
    <property type="component" value="Unassembled WGS sequence"/>
</dbReference>
<feature type="chain" id="PRO_5032333460" evidence="1">
    <location>
        <begin position="20"/>
        <end position="277"/>
    </location>
</feature>
<name>A0A841H588_9BACT</name>
<feature type="signal peptide" evidence="1">
    <location>
        <begin position="1"/>
        <end position="19"/>
    </location>
</feature>
<reference evidence="2 3" key="1">
    <citation type="submission" date="2020-08" db="EMBL/GenBank/DDBJ databases">
        <title>Genomic Encyclopedia of Type Strains, Phase IV (KMG-IV): sequencing the most valuable type-strain genomes for metagenomic binning, comparative biology and taxonomic classification.</title>
        <authorList>
            <person name="Goeker M."/>
        </authorList>
    </citation>
    <scope>NUCLEOTIDE SEQUENCE [LARGE SCALE GENOMIC DNA]</scope>
    <source>
        <strain evidence="2 3">DSM 29007</strain>
    </source>
</reference>
<accession>A0A841H588</accession>